<dbReference type="OrthoDB" id="6464558at2"/>
<organism evidence="3 4">
    <name type="scientific">Pseudoduganella flava</name>
    <dbReference type="NCBI Taxonomy" id="871742"/>
    <lineage>
        <taxon>Bacteria</taxon>
        <taxon>Pseudomonadati</taxon>
        <taxon>Pseudomonadota</taxon>
        <taxon>Betaproteobacteria</taxon>
        <taxon>Burkholderiales</taxon>
        <taxon>Oxalobacteraceae</taxon>
        <taxon>Telluria group</taxon>
        <taxon>Pseudoduganella</taxon>
    </lineage>
</organism>
<feature type="signal peptide" evidence="1">
    <location>
        <begin position="1"/>
        <end position="21"/>
    </location>
</feature>
<dbReference type="NCBIfam" id="TIGR03021">
    <property type="entry name" value="pilP_fam"/>
    <property type="match status" value="1"/>
</dbReference>
<keyword evidence="1" id="KW-0732">Signal</keyword>
<evidence type="ECO:0000313" key="2">
    <source>
        <dbReference type="EMBL" id="QGZ42149.1"/>
    </source>
</evidence>
<keyword evidence="5" id="KW-1185">Reference proteome</keyword>
<sequence length="170" mass="17734">MQSKHYCAAALAICAALPAAAQNMAQSAAASLTRIEAETLLLKARERQLEVQSSIIAKQNEIAAKQALGVAITQPPPVGQPVVRAIEGLGGRLYATLEMADGSMLDVQAGSELPTGMRIVAVEPNAVVAQMPGKKRVRLAGHTQAAMEFNPNYPSPGLALPMPSARGAVR</sequence>
<dbReference type="EMBL" id="CP046904">
    <property type="protein sequence ID" value="QGZ42149.1"/>
    <property type="molecule type" value="Genomic_DNA"/>
</dbReference>
<reference evidence="3" key="2">
    <citation type="submission" date="2019-07" db="EMBL/GenBank/DDBJ databases">
        <authorList>
            <person name="Whitman W."/>
            <person name="Huntemann M."/>
            <person name="Clum A."/>
            <person name="Pillay M."/>
            <person name="Palaniappan K."/>
            <person name="Varghese N."/>
            <person name="Mikhailova N."/>
            <person name="Stamatis D."/>
            <person name="Reddy T."/>
            <person name="Daum C."/>
            <person name="Shapiro N."/>
            <person name="Ivanova N."/>
            <person name="Kyrpides N."/>
            <person name="Woyke T."/>
        </authorList>
    </citation>
    <scope>NUCLEOTIDE SEQUENCE</scope>
    <source>
        <strain evidence="3">CGMCC 1.10685</strain>
    </source>
</reference>
<dbReference type="EMBL" id="VLKW01000014">
    <property type="protein sequence ID" value="TWI42474.1"/>
    <property type="molecule type" value="Genomic_DNA"/>
</dbReference>
<reference evidence="2 5" key="3">
    <citation type="submission" date="2019-12" db="EMBL/GenBank/DDBJ databases">
        <title>Draft Genome Sequences of Six Type Strains of the Genus Massilia.</title>
        <authorList>
            <person name="Miess H."/>
            <person name="Frediansyah A."/>
            <person name="Goeker M."/>
            <person name="Gross H."/>
        </authorList>
    </citation>
    <scope>NUCLEOTIDE SEQUENCE [LARGE SCALE GENOMIC DNA]</scope>
    <source>
        <strain evidence="2 5">DSM 26639</strain>
    </source>
</reference>
<dbReference type="InterPro" id="IPR022753">
    <property type="entry name" value="T4SS_pilus_biogen_PilP"/>
</dbReference>
<evidence type="ECO:0000313" key="5">
    <source>
        <dbReference type="Proteomes" id="UP000437862"/>
    </source>
</evidence>
<dbReference type="Proteomes" id="UP000437862">
    <property type="component" value="Chromosome"/>
</dbReference>
<evidence type="ECO:0000313" key="4">
    <source>
        <dbReference type="Proteomes" id="UP000315112"/>
    </source>
</evidence>
<protein>
    <submittedName>
        <fullName evidence="3">Type IV pilus biogenesis protein PilP</fullName>
    </submittedName>
</protein>
<proteinExistence type="predicted"/>
<dbReference type="Proteomes" id="UP000315112">
    <property type="component" value="Unassembled WGS sequence"/>
</dbReference>
<accession>A0A562PDG5</accession>
<evidence type="ECO:0000313" key="3">
    <source>
        <dbReference type="EMBL" id="TWI42474.1"/>
    </source>
</evidence>
<dbReference type="RefSeq" id="WP_145881284.1">
    <property type="nucleotide sequence ID" value="NZ_CP046904.1"/>
</dbReference>
<feature type="chain" id="PRO_5044617669" evidence="1">
    <location>
        <begin position="22"/>
        <end position="170"/>
    </location>
</feature>
<gene>
    <name evidence="2" type="primary">pilP</name>
    <name evidence="2" type="ORF">GO485_25975</name>
    <name evidence="3" type="ORF">IP92_05450</name>
</gene>
<name>A0A562PDG5_9BURK</name>
<dbReference type="AlphaFoldDB" id="A0A562PDG5"/>
<reference evidence="3 4" key="1">
    <citation type="journal article" date="2015" name="Stand. Genomic Sci.">
        <title>Genomic Encyclopedia of Bacterial and Archaeal Type Strains, Phase III: the genomes of soil and plant-associated and newly described type strains.</title>
        <authorList>
            <person name="Whitman W.B."/>
            <person name="Woyke T."/>
            <person name="Klenk H.P."/>
            <person name="Zhou Y."/>
            <person name="Lilburn T.G."/>
            <person name="Beck B.J."/>
            <person name="De Vos P."/>
            <person name="Vandamme P."/>
            <person name="Eisen J.A."/>
            <person name="Garrity G."/>
            <person name="Hugenholtz P."/>
            <person name="Kyrpides N.C."/>
        </authorList>
    </citation>
    <scope>NUCLEOTIDE SEQUENCE [LARGE SCALE GENOMIC DNA]</scope>
    <source>
        <strain evidence="3 4">CGMCC 1.10685</strain>
    </source>
</reference>
<evidence type="ECO:0000256" key="1">
    <source>
        <dbReference type="SAM" id="SignalP"/>
    </source>
</evidence>